<keyword evidence="7" id="KW-0645">Protease</keyword>
<dbReference type="InterPro" id="IPR000223">
    <property type="entry name" value="Pept_S26A_signal_pept_1"/>
</dbReference>
<dbReference type="GO" id="GO:0006465">
    <property type="term" value="P:signal peptide processing"/>
    <property type="evidence" value="ECO:0007669"/>
    <property type="project" value="InterPro"/>
</dbReference>
<feature type="region of interest" description="Disordered" evidence="8">
    <location>
        <begin position="1"/>
        <end position="38"/>
    </location>
</feature>
<comment type="catalytic activity">
    <reaction evidence="1 7">
        <text>Cleavage of hydrophobic, N-terminal signal or leader sequences from secreted and periplasmic proteins.</text>
        <dbReference type="EC" id="3.4.21.89"/>
    </reaction>
</comment>
<dbReference type="GO" id="GO:0016020">
    <property type="term" value="C:membrane"/>
    <property type="evidence" value="ECO:0007669"/>
    <property type="project" value="UniProtKB-SubCell"/>
</dbReference>
<feature type="domain" description="Peptidase S26" evidence="9">
    <location>
        <begin position="134"/>
        <end position="203"/>
    </location>
</feature>
<dbReference type="NCBIfam" id="TIGR02227">
    <property type="entry name" value="sigpep_I_bact"/>
    <property type="match status" value="1"/>
</dbReference>
<feature type="active site" evidence="6">
    <location>
        <position position="70"/>
    </location>
</feature>
<evidence type="ECO:0000256" key="8">
    <source>
        <dbReference type="SAM" id="MobiDB-lite"/>
    </source>
</evidence>
<evidence type="ECO:0000256" key="3">
    <source>
        <dbReference type="ARBA" id="ARBA00013208"/>
    </source>
</evidence>
<dbReference type="Proteomes" id="UP000199518">
    <property type="component" value="Unassembled WGS sequence"/>
</dbReference>
<dbReference type="GO" id="GO:0004252">
    <property type="term" value="F:serine-type endopeptidase activity"/>
    <property type="evidence" value="ECO:0007669"/>
    <property type="project" value="InterPro"/>
</dbReference>
<dbReference type="PANTHER" id="PTHR43390:SF1">
    <property type="entry name" value="CHLOROPLAST PROCESSING PEPTIDASE"/>
    <property type="match status" value="1"/>
</dbReference>
<dbReference type="OrthoDB" id="9802919at2"/>
<dbReference type="PANTHER" id="PTHR43390">
    <property type="entry name" value="SIGNAL PEPTIDASE I"/>
    <property type="match status" value="1"/>
</dbReference>
<accession>A0A1I3DDX8</accession>
<dbReference type="EC" id="3.4.21.89" evidence="3 7"/>
<dbReference type="Gene3D" id="2.10.109.10">
    <property type="entry name" value="Umud Fragment, subunit A"/>
    <property type="match status" value="2"/>
</dbReference>
<feature type="active site" evidence="6">
    <location>
        <position position="170"/>
    </location>
</feature>
<evidence type="ECO:0000256" key="6">
    <source>
        <dbReference type="PIRSR" id="PIRSR600223-1"/>
    </source>
</evidence>
<dbReference type="EMBL" id="FOQD01000003">
    <property type="protein sequence ID" value="SFH84972.1"/>
    <property type="molecule type" value="Genomic_DNA"/>
</dbReference>
<dbReference type="SUPFAM" id="SSF51306">
    <property type="entry name" value="LexA/Signal peptidase"/>
    <property type="match status" value="2"/>
</dbReference>
<dbReference type="Pfam" id="PF10502">
    <property type="entry name" value="Peptidase_S26"/>
    <property type="match status" value="2"/>
</dbReference>
<evidence type="ECO:0000256" key="2">
    <source>
        <dbReference type="ARBA" id="ARBA00009370"/>
    </source>
</evidence>
<name>A0A1I3DDX8_9PLAN</name>
<evidence type="ECO:0000313" key="11">
    <source>
        <dbReference type="Proteomes" id="UP000199518"/>
    </source>
</evidence>
<sequence length="610" mass="68714">MTRNDAPMPQTEPTPAPVTTEAPKPAAKAKPKHKHKEGTRDTVESILFAFVLAFLFRTFEAEAFVIPTGSMAPTLYGRHKESHCTACGYHIVVGASHEVIPETGYLATNSRLRAAICPNCGFENDQLYNDLAFNGDRILVNKFPYEFGEPDRWDVFVFKYPAEPQTNYIKRLVGLPGETIRIRNGNLFSVDGQTETILRKEPTKQRSLQIPVYDDRDPPTDLIKAGWPERWAGMTAGDKGQLAQWSDATTGWKQDPAARSFSITKDQSAEPAWLRYRHYFPMPQDWRSASHGLPLAPQARLIGDFCGYNATIGDHPYDASSADGVDYGPYWVPDLTINFDLNITEIADNAEITLELCEGTSWYRFRVNPKSGEAVLEEVNSQLNGRVKELAKAQTDLKGTGSYRISYANVDDRLLVWIDDALVDFGEGNLLDTTGATANPFPTQQDLTPVGIAARGVTATVSELLLERDIYYRVGHPGKDHRHRSNELARFVTDPEMWSEVFARYESEMGERTLVIPEGHFLAFGDNSPQSNDSRMWDLGQETVPRKFLVGKAFWIYWPHGVPFLNGGRGFPVTYNSQHPPRGGDLETLKDYPRYTVPFYPQFSRMNRIR</sequence>
<evidence type="ECO:0000259" key="9">
    <source>
        <dbReference type="Pfam" id="PF10502"/>
    </source>
</evidence>
<evidence type="ECO:0000256" key="1">
    <source>
        <dbReference type="ARBA" id="ARBA00000677"/>
    </source>
</evidence>
<evidence type="ECO:0000256" key="4">
    <source>
        <dbReference type="ARBA" id="ARBA00019232"/>
    </source>
</evidence>
<comment type="subcellular location">
    <subcellularLocation>
        <location evidence="7">Membrane</location>
        <topology evidence="7">Single-pass type II membrane protein</topology>
    </subcellularLocation>
</comment>
<proteinExistence type="inferred from homology"/>
<dbReference type="AlphaFoldDB" id="A0A1I3DDX8"/>
<evidence type="ECO:0000256" key="7">
    <source>
        <dbReference type="RuleBase" id="RU362042"/>
    </source>
</evidence>
<feature type="domain" description="Peptidase S26" evidence="9">
    <location>
        <begin position="511"/>
        <end position="558"/>
    </location>
</feature>
<dbReference type="InterPro" id="IPR019757">
    <property type="entry name" value="Pept_S26A_signal_pept_1_Lys-AS"/>
</dbReference>
<dbReference type="InterPro" id="IPR019533">
    <property type="entry name" value="Peptidase_S26"/>
</dbReference>
<feature type="compositionally biased region" description="Basic residues" evidence="8">
    <location>
        <begin position="27"/>
        <end position="37"/>
    </location>
</feature>
<protein>
    <recommendedName>
        <fullName evidence="4 7">Signal peptidase I</fullName>
        <ecNumber evidence="3 7">3.4.21.89</ecNumber>
    </recommendedName>
</protein>
<evidence type="ECO:0000313" key="10">
    <source>
        <dbReference type="EMBL" id="SFH84972.1"/>
    </source>
</evidence>
<dbReference type="PRINTS" id="PR00727">
    <property type="entry name" value="LEADERPTASE"/>
</dbReference>
<dbReference type="InterPro" id="IPR036286">
    <property type="entry name" value="LexA/Signal_pep-like_sf"/>
</dbReference>
<organism evidence="10 11">
    <name type="scientific">Planctomicrobium piriforme</name>
    <dbReference type="NCBI Taxonomy" id="1576369"/>
    <lineage>
        <taxon>Bacteria</taxon>
        <taxon>Pseudomonadati</taxon>
        <taxon>Planctomycetota</taxon>
        <taxon>Planctomycetia</taxon>
        <taxon>Planctomycetales</taxon>
        <taxon>Planctomycetaceae</taxon>
        <taxon>Planctomicrobium</taxon>
    </lineage>
</organism>
<dbReference type="GO" id="GO:0009003">
    <property type="term" value="F:signal peptidase activity"/>
    <property type="evidence" value="ECO:0007669"/>
    <property type="project" value="UniProtKB-EC"/>
</dbReference>
<reference evidence="11" key="1">
    <citation type="submission" date="2016-10" db="EMBL/GenBank/DDBJ databases">
        <authorList>
            <person name="Varghese N."/>
            <person name="Submissions S."/>
        </authorList>
    </citation>
    <scope>NUCLEOTIDE SEQUENCE [LARGE SCALE GENOMIC DNA]</scope>
    <source>
        <strain evidence="11">DSM 26348</strain>
    </source>
</reference>
<keyword evidence="5 7" id="KW-0378">Hydrolase</keyword>
<dbReference type="CDD" id="cd06530">
    <property type="entry name" value="S26_SPase_I"/>
    <property type="match status" value="1"/>
</dbReference>
<evidence type="ECO:0000256" key="5">
    <source>
        <dbReference type="ARBA" id="ARBA00022801"/>
    </source>
</evidence>
<gene>
    <name evidence="10" type="ORF">SAMN05421753_103199</name>
</gene>
<comment type="similarity">
    <text evidence="2 7">Belongs to the peptidase S26 family.</text>
</comment>
<feature type="compositionally biased region" description="Low complexity" evidence="8">
    <location>
        <begin position="17"/>
        <end position="26"/>
    </location>
</feature>
<keyword evidence="11" id="KW-1185">Reference proteome</keyword>
<dbReference type="PROSITE" id="PS00760">
    <property type="entry name" value="SPASE_I_2"/>
    <property type="match status" value="1"/>
</dbReference>
<dbReference type="STRING" id="1576369.SAMN05421753_103199"/>